<reference evidence="2" key="1">
    <citation type="submission" date="2020-04" db="EMBL/GenBank/DDBJ databases">
        <authorList>
            <person name="Alioto T."/>
            <person name="Alioto T."/>
            <person name="Gomez Garrido J."/>
        </authorList>
    </citation>
    <scope>NUCLEOTIDE SEQUENCE</scope>
    <source>
        <strain evidence="2">A484AB</strain>
    </source>
</reference>
<dbReference type="OrthoDB" id="5975670at2759"/>
<dbReference type="SUPFAM" id="SSF56672">
    <property type="entry name" value="DNA/RNA polymerases"/>
    <property type="match status" value="1"/>
</dbReference>
<dbReference type="AlphaFoldDB" id="A0A6S7HGG3"/>
<proteinExistence type="predicted"/>
<evidence type="ECO:0000313" key="3">
    <source>
        <dbReference type="Proteomes" id="UP001152795"/>
    </source>
</evidence>
<accession>A0A6S7HGG3</accession>
<feature type="region of interest" description="Disordered" evidence="1">
    <location>
        <begin position="58"/>
        <end position="85"/>
    </location>
</feature>
<gene>
    <name evidence="2" type="ORF">PACLA_8A035454</name>
</gene>
<feature type="non-terminal residue" evidence="2">
    <location>
        <position position="546"/>
    </location>
</feature>
<dbReference type="InterPro" id="IPR008042">
    <property type="entry name" value="Retrotrans_Pao"/>
</dbReference>
<dbReference type="PANTHER" id="PTHR47331:SF1">
    <property type="entry name" value="GAG-LIKE PROTEIN"/>
    <property type="match status" value="1"/>
</dbReference>
<keyword evidence="3" id="KW-1185">Reference proteome</keyword>
<name>A0A6S7HGG3_PARCT</name>
<feature type="compositionally biased region" description="Polar residues" evidence="1">
    <location>
        <begin position="64"/>
        <end position="85"/>
    </location>
</feature>
<dbReference type="EMBL" id="CACRXK020004612">
    <property type="protein sequence ID" value="CAB4003369.1"/>
    <property type="molecule type" value="Genomic_DNA"/>
</dbReference>
<dbReference type="InterPro" id="IPR043502">
    <property type="entry name" value="DNA/RNA_pol_sf"/>
</dbReference>
<evidence type="ECO:0000256" key="1">
    <source>
        <dbReference type="SAM" id="MobiDB-lite"/>
    </source>
</evidence>
<dbReference type="PANTHER" id="PTHR47331">
    <property type="entry name" value="PHD-TYPE DOMAIN-CONTAINING PROTEIN"/>
    <property type="match status" value="1"/>
</dbReference>
<dbReference type="Proteomes" id="UP001152795">
    <property type="component" value="Unassembled WGS sequence"/>
</dbReference>
<evidence type="ECO:0000313" key="2">
    <source>
        <dbReference type="EMBL" id="CAB4003369.1"/>
    </source>
</evidence>
<sequence length="546" mass="63039">YCRGRKEQLALAQLKRSQLLKQHELERRMTELNFEKEYMEARMEEERAIVSLNVYENESDNNSEHGNVNKNTLSMNQQGQGLSPLSQPYVPQEQIVQGTNISSPQVSKAYPQQEQPVQSINIPSQQVSETYSPKRQVEQCGMPLQPTQMYIQHEQPLQSPSIPLSLIPRTYLPEGKVQQPTVKEIDTGEEMVRALRQVVSMPKIKYMHFDGEQEVKYEHDRIDQNVEAMFHQVLVEPRDCDALRFLWWPSEDLSGEMEEYRMTRHLFGATSSPSVANFCLRKTAELHQDEFNPVAIETVKRNMYVDDLMKSSKETSEAIGLVSQLRHLLEKGGFRLTKWYSNSREVMKTIPETERAKSVKDLELDRLPTESALGIKWNTEEDKFEWHVSEKMLQCYLQAIRVDRCFKPVGFGVVKEIQLHLFSDASRLGYSAVAYLRLEDTNEQIHCAFVMGKARLAPLREISIPRLELTAAVISWMYVNRDDNPADDGSKGVKLDAMISNDRWLNGPEFLLKDETHWPTMVQVPVLKSDDPEVRKEAQIYATTVR</sequence>
<protein>
    <submittedName>
        <fullName evidence="2">Uncharacterized protein</fullName>
    </submittedName>
</protein>
<dbReference type="Pfam" id="PF05380">
    <property type="entry name" value="Peptidase_A17"/>
    <property type="match status" value="1"/>
</dbReference>
<organism evidence="2 3">
    <name type="scientific">Paramuricea clavata</name>
    <name type="common">Red gorgonian</name>
    <name type="synonym">Violescent sea-whip</name>
    <dbReference type="NCBI Taxonomy" id="317549"/>
    <lineage>
        <taxon>Eukaryota</taxon>
        <taxon>Metazoa</taxon>
        <taxon>Cnidaria</taxon>
        <taxon>Anthozoa</taxon>
        <taxon>Octocorallia</taxon>
        <taxon>Malacalcyonacea</taxon>
        <taxon>Plexauridae</taxon>
        <taxon>Paramuricea</taxon>
    </lineage>
</organism>
<comment type="caution">
    <text evidence="2">The sequence shown here is derived from an EMBL/GenBank/DDBJ whole genome shotgun (WGS) entry which is preliminary data.</text>
</comment>
<feature type="non-terminal residue" evidence="2">
    <location>
        <position position="1"/>
    </location>
</feature>